<evidence type="ECO:0000256" key="2">
    <source>
        <dbReference type="ARBA" id="ARBA00022722"/>
    </source>
</evidence>
<name>A0A1G9GTN0_9FIRM</name>
<accession>A0A1G9GTN0</accession>
<dbReference type="PANTHER" id="PTHR33397">
    <property type="entry name" value="UPF0331 PROTEIN YUTE"/>
    <property type="match status" value="1"/>
</dbReference>
<organism evidence="5 6">
    <name type="scientific">Halarsenatibacter silvermanii</name>
    <dbReference type="NCBI Taxonomy" id="321763"/>
    <lineage>
        <taxon>Bacteria</taxon>
        <taxon>Bacillati</taxon>
        <taxon>Bacillota</taxon>
        <taxon>Clostridia</taxon>
        <taxon>Halanaerobiales</taxon>
        <taxon>Halarsenatibacteraceae</taxon>
        <taxon>Halarsenatibacter</taxon>
    </lineage>
</organism>
<evidence type="ECO:0000256" key="4">
    <source>
        <dbReference type="ARBA" id="ARBA00024207"/>
    </source>
</evidence>
<dbReference type="AlphaFoldDB" id="A0A1G9GTN0"/>
<dbReference type="Pfam" id="PF01934">
    <property type="entry name" value="HepT-like"/>
    <property type="match status" value="1"/>
</dbReference>
<dbReference type="OrthoDB" id="9796612at2"/>
<dbReference type="RefSeq" id="WP_159429732.1">
    <property type="nucleotide sequence ID" value="NZ_FNGO01000001.1"/>
</dbReference>
<evidence type="ECO:0000256" key="3">
    <source>
        <dbReference type="ARBA" id="ARBA00022801"/>
    </source>
</evidence>
<dbReference type="STRING" id="321763.SAMN04488692_1014"/>
<evidence type="ECO:0000313" key="5">
    <source>
        <dbReference type="EMBL" id="SDL04046.1"/>
    </source>
</evidence>
<protein>
    <submittedName>
        <fullName evidence="5">Uncharacterized conserved protein YutE, UPF0331/DUF86 family</fullName>
    </submittedName>
</protein>
<dbReference type="InterPro" id="IPR037038">
    <property type="entry name" value="HepT-like_sf"/>
</dbReference>
<dbReference type="GO" id="GO:0110001">
    <property type="term" value="C:toxin-antitoxin complex"/>
    <property type="evidence" value="ECO:0007669"/>
    <property type="project" value="InterPro"/>
</dbReference>
<keyword evidence="6" id="KW-1185">Reference proteome</keyword>
<keyword evidence="3" id="KW-0378">Hydrolase</keyword>
<keyword evidence="1" id="KW-1277">Toxin-antitoxin system</keyword>
<dbReference type="NCBIfam" id="NF047751">
    <property type="entry name" value="HepT_toxin"/>
    <property type="match status" value="1"/>
</dbReference>
<dbReference type="EMBL" id="FNGO01000001">
    <property type="protein sequence ID" value="SDL04046.1"/>
    <property type="molecule type" value="Genomic_DNA"/>
</dbReference>
<sequence length="140" mass="16707">MVDPEVVKSKLIKLEEYIQELKEYNDIELTDYKNDKIKKRYLERTLQLALESILDIGNHIISDERLGSPNNNADIIKILTEHKIFDVSEEKKEQYIRMAKFRNILGHDYAEIEDEIIVNILNNHLEDFKTIFNFYRDYIG</sequence>
<gene>
    <name evidence="5" type="ORF">SAMN04488692_1014</name>
</gene>
<dbReference type="GO" id="GO:0016787">
    <property type="term" value="F:hydrolase activity"/>
    <property type="evidence" value="ECO:0007669"/>
    <property type="project" value="UniProtKB-KW"/>
</dbReference>
<dbReference type="GO" id="GO:0004540">
    <property type="term" value="F:RNA nuclease activity"/>
    <property type="evidence" value="ECO:0007669"/>
    <property type="project" value="InterPro"/>
</dbReference>
<evidence type="ECO:0000256" key="1">
    <source>
        <dbReference type="ARBA" id="ARBA00022649"/>
    </source>
</evidence>
<dbReference type="Gene3D" id="1.20.120.580">
    <property type="entry name" value="bsu32300-like"/>
    <property type="match status" value="1"/>
</dbReference>
<dbReference type="InterPro" id="IPR008201">
    <property type="entry name" value="HepT-like"/>
</dbReference>
<dbReference type="InterPro" id="IPR052379">
    <property type="entry name" value="Type_VII_TA_RNase"/>
</dbReference>
<dbReference type="PANTHER" id="PTHR33397:SF5">
    <property type="entry name" value="RNASE YUTE-RELATED"/>
    <property type="match status" value="1"/>
</dbReference>
<dbReference type="Proteomes" id="UP000199476">
    <property type="component" value="Unassembled WGS sequence"/>
</dbReference>
<reference evidence="5 6" key="1">
    <citation type="submission" date="2016-10" db="EMBL/GenBank/DDBJ databases">
        <authorList>
            <person name="de Groot N.N."/>
        </authorList>
    </citation>
    <scope>NUCLEOTIDE SEQUENCE [LARGE SCALE GENOMIC DNA]</scope>
    <source>
        <strain evidence="5 6">SLAS-1</strain>
    </source>
</reference>
<proteinExistence type="inferred from homology"/>
<evidence type="ECO:0000313" key="6">
    <source>
        <dbReference type="Proteomes" id="UP000199476"/>
    </source>
</evidence>
<comment type="similarity">
    <text evidence="4">Belongs to the HepT RNase toxin family.</text>
</comment>
<keyword evidence="2" id="KW-0540">Nuclease</keyword>